<gene>
    <name evidence="1" type="ORF">ROG8370_00260</name>
</gene>
<reference evidence="2" key="1">
    <citation type="submission" date="2017-03" db="EMBL/GenBank/DDBJ databases">
        <authorList>
            <person name="Rodrigo-Torres L."/>
            <person name="Arahal R.D."/>
            <person name="Lucena T."/>
        </authorList>
    </citation>
    <scope>NUCLEOTIDE SEQUENCE [LARGE SCALE GENOMIC DNA]</scope>
    <source>
        <strain evidence="2">CECT 8370</strain>
    </source>
</reference>
<name>A0A1X6Y6U1_9RHOB</name>
<evidence type="ECO:0008006" key="3">
    <source>
        <dbReference type="Google" id="ProtNLM"/>
    </source>
</evidence>
<sequence length="163" mass="18190">MTGLKVLAVAAANRRVGYAYFENWDLVYWTISTKAGEKPLNAVAVTQDLITRFAPDVLVSQKVTPALTKSKNTKKVISAIARTGKQNDLICIAVPRLRKHKNKYEEAEALAKIFPQVADYLPQPRQLHHSKEPRNTVLFEAIALAVTLFEDEDQNLLMAQAMG</sequence>
<proteinExistence type="predicted"/>
<dbReference type="Proteomes" id="UP000194012">
    <property type="component" value="Unassembled WGS sequence"/>
</dbReference>
<accession>A0A1X6Y6U1</accession>
<protein>
    <recommendedName>
        <fullName evidence="3">Holliday junction resolvase RuvC</fullName>
    </recommendedName>
</protein>
<evidence type="ECO:0000313" key="1">
    <source>
        <dbReference type="EMBL" id="SLN12596.1"/>
    </source>
</evidence>
<organism evidence="1 2">
    <name type="scientific">Roseovarius gaetbuli</name>
    <dbReference type="NCBI Taxonomy" id="1356575"/>
    <lineage>
        <taxon>Bacteria</taxon>
        <taxon>Pseudomonadati</taxon>
        <taxon>Pseudomonadota</taxon>
        <taxon>Alphaproteobacteria</taxon>
        <taxon>Rhodobacterales</taxon>
        <taxon>Roseobacteraceae</taxon>
        <taxon>Roseovarius</taxon>
    </lineage>
</organism>
<dbReference type="EMBL" id="FWFJ01000002">
    <property type="protein sequence ID" value="SLN12596.1"/>
    <property type="molecule type" value="Genomic_DNA"/>
</dbReference>
<dbReference type="AlphaFoldDB" id="A0A1X6Y6U1"/>
<keyword evidence="2" id="KW-1185">Reference proteome</keyword>
<evidence type="ECO:0000313" key="2">
    <source>
        <dbReference type="Proteomes" id="UP000194012"/>
    </source>
</evidence>